<feature type="domain" description="DUF2326" evidence="2">
    <location>
        <begin position="453"/>
        <end position="583"/>
    </location>
</feature>
<evidence type="ECO:0000256" key="1">
    <source>
        <dbReference type="SAM" id="Coils"/>
    </source>
</evidence>
<dbReference type="Pfam" id="PF10088">
    <property type="entry name" value="DUF2326"/>
    <property type="match status" value="1"/>
</dbReference>
<dbReference type="AlphaFoldDB" id="A0AA46UHX3"/>
<sequence length="586" mass="67412">MLSLSKIYCNKSDAFPKIEFRSGVNVIYAAVTKKQKNSNSHSLGKSILADLIDYMLVKVPKNGFFLKDNKEKFLEYVFFLEIQIDKDKFLTIRRGISTKIDIFITTEKVNVIDSGLEPVHGNLGVDKAKSLLDKYTKLDVVKNCGGHLRKGLRYCIRRQEEFINIFKARNHNEKDKDWKPYLGGLLGIDSSLISEKYEIADKIKKLESAISELEGISSSSAAALEAEISTLQKQILLMQEEIDTFSFYRLDKDITQELVEEVGVEVSSINEQIYVIEQKLLDINESLQSNYDFDIENVKNIYESISVNLPEQLVKSYADLIELNIEMTKGRKEQLLLAKEKLTDKLKFCSNKREELSARQEELSSILVEKESFKKYKLLQSKVSKKEANLAVLEERLAKIDTASELKKCLHSTESEEEKVIERIEALGRQKNNTTLDSIVSKFNDIIKSTVNIDSYFYFEFNKEGNPEYKIGMVDETTVNKGHSYTKLMSAALDVSLLVHYSDSGYYRFAYHDGIYESLEDRVKVKVIEKWREIAEKNKLQLIITVLDSDIPEGEDGQKIHFKQHEIIRELHDRGDAGRLFRIPKF</sequence>
<gene>
    <name evidence="3" type="ORF">M5598_12530</name>
</gene>
<protein>
    <submittedName>
        <fullName evidence="3">DUF2326 domain-containing protein</fullName>
    </submittedName>
</protein>
<dbReference type="EMBL" id="CP097355">
    <property type="protein sequence ID" value="UYV25848.1"/>
    <property type="molecule type" value="Genomic_DNA"/>
</dbReference>
<evidence type="ECO:0000313" key="3">
    <source>
        <dbReference type="EMBL" id="UYV25848.1"/>
    </source>
</evidence>
<organism evidence="3 4">
    <name type="scientific">Vibrio parahaemolyticus</name>
    <dbReference type="NCBI Taxonomy" id="670"/>
    <lineage>
        <taxon>Bacteria</taxon>
        <taxon>Pseudomonadati</taxon>
        <taxon>Pseudomonadota</taxon>
        <taxon>Gammaproteobacteria</taxon>
        <taxon>Vibrionales</taxon>
        <taxon>Vibrionaceae</taxon>
        <taxon>Vibrio</taxon>
    </lineage>
</organism>
<dbReference type="InterPro" id="IPR018760">
    <property type="entry name" value="DUF2326"/>
</dbReference>
<evidence type="ECO:0000259" key="2">
    <source>
        <dbReference type="Pfam" id="PF10088"/>
    </source>
</evidence>
<evidence type="ECO:0000313" key="4">
    <source>
        <dbReference type="Proteomes" id="UP001163036"/>
    </source>
</evidence>
<keyword evidence="1" id="KW-0175">Coiled coil</keyword>
<accession>A0AA46UHX3</accession>
<dbReference type="Proteomes" id="UP001163036">
    <property type="component" value="Chromosome 1"/>
</dbReference>
<dbReference type="RefSeq" id="WP_228086302.1">
    <property type="nucleotide sequence ID" value="NZ_CP097355.1"/>
</dbReference>
<name>A0AA46UHX3_VIBPH</name>
<reference evidence="3" key="1">
    <citation type="submission" date="2022-05" db="EMBL/GenBank/DDBJ databases">
        <title>Megaplasmid of Vibrio parahaemolyticus.</title>
        <authorList>
            <person name="Strauch E."/>
            <person name="Borowiak M."/>
        </authorList>
    </citation>
    <scope>NUCLEOTIDE SEQUENCE</scope>
    <source>
        <strain evidence="3">16-VB00198</strain>
    </source>
</reference>
<feature type="coiled-coil region" evidence="1">
    <location>
        <begin position="332"/>
        <end position="403"/>
    </location>
</feature>
<proteinExistence type="predicted"/>